<feature type="compositionally biased region" description="Acidic residues" evidence="1">
    <location>
        <begin position="91"/>
        <end position="114"/>
    </location>
</feature>
<evidence type="ECO:0000313" key="2">
    <source>
        <dbReference type="EMBL" id="KAF2174086.1"/>
    </source>
</evidence>
<dbReference type="Proteomes" id="UP000799537">
    <property type="component" value="Unassembled WGS sequence"/>
</dbReference>
<evidence type="ECO:0000256" key="1">
    <source>
        <dbReference type="SAM" id="MobiDB-lite"/>
    </source>
</evidence>
<protein>
    <submittedName>
        <fullName evidence="2">Uncharacterized protein</fullName>
    </submittedName>
</protein>
<dbReference type="AlphaFoldDB" id="A0A6A6D8V6"/>
<dbReference type="EMBL" id="ML993579">
    <property type="protein sequence ID" value="KAF2174086.1"/>
    <property type="molecule type" value="Genomic_DNA"/>
</dbReference>
<name>A0A6A6D8V6_ZASCE</name>
<proteinExistence type="predicted"/>
<accession>A0A6A6D8V6</accession>
<gene>
    <name evidence="2" type="ORF">M409DRAFT_16360</name>
</gene>
<dbReference type="RefSeq" id="XP_033674975.1">
    <property type="nucleotide sequence ID" value="XM_033803589.1"/>
</dbReference>
<feature type="region of interest" description="Disordered" evidence="1">
    <location>
        <begin position="89"/>
        <end position="242"/>
    </location>
</feature>
<evidence type="ECO:0000313" key="3">
    <source>
        <dbReference type="Proteomes" id="UP000799537"/>
    </source>
</evidence>
<dbReference type="GeneID" id="54556861"/>
<reference evidence="2" key="1">
    <citation type="journal article" date="2020" name="Stud. Mycol.">
        <title>101 Dothideomycetes genomes: a test case for predicting lifestyles and emergence of pathogens.</title>
        <authorList>
            <person name="Haridas S."/>
            <person name="Albert R."/>
            <person name="Binder M."/>
            <person name="Bloem J."/>
            <person name="Labutti K."/>
            <person name="Salamov A."/>
            <person name="Andreopoulos B."/>
            <person name="Baker S."/>
            <person name="Barry K."/>
            <person name="Bills G."/>
            <person name="Bluhm B."/>
            <person name="Cannon C."/>
            <person name="Castanera R."/>
            <person name="Culley D."/>
            <person name="Daum C."/>
            <person name="Ezra D."/>
            <person name="Gonzalez J."/>
            <person name="Henrissat B."/>
            <person name="Kuo A."/>
            <person name="Liang C."/>
            <person name="Lipzen A."/>
            <person name="Lutzoni F."/>
            <person name="Magnuson J."/>
            <person name="Mondo S."/>
            <person name="Nolan M."/>
            <person name="Ohm R."/>
            <person name="Pangilinan J."/>
            <person name="Park H.-J."/>
            <person name="Ramirez L."/>
            <person name="Alfaro M."/>
            <person name="Sun H."/>
            <person name="Tritt A."/>
            <person name="Yoshinaga Y."/>
            <person name="Zwiers L.-H."/>
            <person name="Turgeon B."/>
            <person name="Goodwin S."/>
            <person name="Spatafora J."/>
            <person name="Crous P."/>
            <person name="Grigoriev I."/>
        </authorList>
    </citation>
    <scope>NUCLEOTIDE SEQUENCE</scope>
    <source>
        <strain evidence="2">ATCC 36951</strain>
    </source>
</reference>
<feature type="region of interest" description="Disordered" evidence="1">
    <location>
        <begin position="1"/>
        <end position="68"/>
    </location>
</feature>
<dbReference type="OrthoDB" id="3642432at2759"/>
<sequence length="242" mass="26918">MMMETLYSTSGFNSEASLSGLPRTPPYTPARVTKRRLERSDSPASTVGSIHPAETSSPAKKAAKRAATDEIQVEELAEGDMGYMTDIDVVYPEELEEISSSGSDEEQDATDISENEASHLTRKLSRLRCGDDQEVDFEQRRRQRHIEKRAGTRIFKRTHSQSVKSETDVTDADALDDHDLGSTQRRLRRRVRGPREAGVAFEDRLRSSPEVSNASAATDGYYPQRNATTMAESDGMDIDDAK</sequence>
<feature type="compositionally biased region" description="Polar residues" evidence="1">
    <location>
        <begin position="42"/>
        <end position="58"/>
    </location>
</feature>
<feature type="compositionally biased region" description="Polar residues" evidence="1">
    <location>
        <begin position="1"/>
        <end position="17"/>
    </location>
</feature>
<keyword evidence="3" id="KW-1185">Reference proteome</keyword>
<organism evidence="2 3">
    <name type="scientific">Zasmidium cellare ATCC 36951</name>
    <dbReference type="NCBI Taxonomy" id="1080233"/>
    <lineage>
        <taxon>Eukaryota</taxon>
        <taxon>Fungi</taxon>
        <taxon>Dikarya</taxon>
        <taxon>Ascomycota</taxon>
        <taxon>Pezizomycotina</taxon>
        <taxon>Dothideomycetes</taxon>
        <taxon>Dothideomycetidae</taxon>
        <taxon>Mycosphaerellales</taxon>
        <taxon>Mycosphaerellaceae</taxon>
        <taxon>Zasmidium</taxon>
    </lineage>
</organism>